<feature type="transmembrane region" description="Helical" evidence="6">
    <location>
        <begin position="333"/>
        <end position="352"/>
    </location>
</feature>
<dbReference type="HOGENOM" id="CLU_001265_0_6_1"/>
<evidence type="ECO:0000256" key="3">
    <source>
        <dbReference type="ARBA" id="ARBA00022692"/>
    </source>
</evidence>
<dbReference type="OrthoDB" id="2985014at2759"/>
<dbReference type="InterPro" id="IPR020846">
    <property type="entry name" value="MFS_dom"/>
</dbReference>
<keyword evidence="3 6" id="KW-0812">Transmembrane</keyword>
<dbReference type="PANTHER" id="PTHR43791:SF6">
    <property type="entry name" value="TRANSPORTER, PUTATIVE (AFU_ORTHOLOGUE AFUA_1G16690)-RELATED"/>
    <property type="match status" value="1"/>
</dbReference>
<feature type="transmembrane region" description="Helical" evidence="6">
    <location>
        <begin position="454"/>
        <end position="473"/>
    </location>
</feature>
<organism evidence="8 9">
    <name type="scientific">Suillus luteus UH-Slu-Lm8-n1</name>
    <dbReference type="NCBI Taxonomy" id="930992"/>
    <lineage>
        <taxon>Eukaryota</taxon>
        <taxon>Fungi</taxon>
        <taxon>Dikarya</taxon>
        <taxon>Basidiomycota</taxon>
        <taxon>Agaricomycotina</taxon>
        <taxon>Agaricomycetes</taxon>
        <taxon>Agaricomycetidae</taxon>
        <taxon>Boletales</taxon>
        <taxon>Suillineae</taxon>
        <taxon>Suillaceae</taxon>
        <taxon>Suillus</taxon>
    </lineage>
</organism>
<feature type="transmembrane region" description="Helical" evidence="6">
    <location>
        <begin position="163"/>
        <end position="181"/>
    </location>
</feature>
<evidence type="ECO:0000256" key="4">
    <source>
        <dbReference type="ARBA" id="ARBA00022989"/>
    </source>
</evidence>
<dbReference type="InterPro" id="IPR036259">
    <property type="entry name" value="MFS_trans_sf"/>
</dbReference>
<feature type="transmembrane region" description="Helical" evidence="6">
    <location>
        <begin position="133"/>
        <end position="157"/>
    </location>
</feature>
<dbReference type="PANTHER" id="PTHR43791">
    <property type="entry name" value="PERMEASE-RELATED"/>
    <property type="match status" value="1"/>
</dbReference>
<evidence type="ECO:0000256" key="2">
    <source>
        <dbReference type="ARBA" id="ARBA00022448"/>
    </source>
</evidence>
<dbReference type="InParanoid" id="A0A0C9ZUA0"/>
<dbReference type="EMBL" id="KN835268">
    <property type="protein sequence ID" value="KIK41465.1"/>
    <property type="molecule type" value="Genomic_DNA"/>
</dbReference>
<feature type="transmembrane region" description="Helical" evidence="6">
    <location>
        <begin position="64"/>
        <end position="80"/>
    </location>
</feature>
<dbReference type="AlphaFoldDB" id="A0A0C9ZUA0"/>
<feature type="transmembrane region" description="Helical" evidence="6">
    <location>
        <begin position="423"/>
        <end position="442"/>
    </location>
</feature>
<feature type="transmembrane region" description="Helical" evidence="6">
    <location>
        <begin position="193"/>
        <end position="217"/>
    </location>
</feature>
<dbReference type="Gene3D" id="1.20.1250.20">
    <property type="entry name" value="MFS general substrate transporter like domains"/>
    <property type="match status" value="2"/>
</dbReference>
<accession>A0A0C9ZUA0</accession>
<reference evidence="9" key="2">
    <citation type="submission" date="2015-01" db="EMBL/GenBank/DDBJ databases">
        <title>Evolutionary Origins and Diversification of the Mycorrhizal Mutualists.</title>
        <authorList>
            <consortium name="DOE Joint Genome Institute"/>
            <consortium name="Mycorrhizal Genomics Consortium"/>
            <person name="Kohler A."/>
            <person name="Kuo A."/>
            <person name="Nagy L.G."/>
            <person name="Floudas D."/>
            <person name="Copeland A."/>
            <person name="Barry K.W."/>
            <person name="Cichocki N."/>
            <person name="Veneault-Fourrey C."/>
            <person name="LaButti K."/>
            <person name="Lindquist E.A."/>
            <person name="Lipzen A."/>
            <person name="Lundell T."/>
            <person name="Morin E."/>
            <person name="Murat C."/>
            <person name="Riley R."/>
            <person name="Ohm R."/>
            <person name="Sun H."/>
            <person name="Tunlid A."/>
            <person name="Henrissat B."/>
            <person name="Grigoriev I.V."/>
            <person name="Hibbett D.S."/>
            <person name="Martin F."/>
        </authorList>
    </citation>
    <scope>NUCLEOTIDE SEQUENCE [LARGE SCALE GENOMIC DNA]</scope>
    <source>
        <strain evidence="9">UH-Slu-Lm8-n1</strain>
    </source>
</reference>
<reference evidence="8 9" key="1">
    <citation type="submission" date="2014-04" db="EMBL/GenBank/DDBJ databases">
        <authorList>
            <consortium name="DOE Joint Genome Institute"/>
            <person name="Kuo A."/>
            <person name="Ruytinx J."/>
            <person name="Rineau F."/>
            <person name="Colpaert J."/>
            <person name="Kohler A."/>
            <person name="Nagy L.G."/>
            <person name="Floudas D."/>
            <person name="Copeland A."/>
            <person name="Barry K.W."/>
            <person name="Cichocki N."/>
            <person name="Veneault-Fourrey C."/>
            <person name="LaButti K."/>
            <person name="Lindquist E.A."/>
            <person name="Lipzen A."/>
            <person name="Lundell T."/>
            <person name="Morin E."/>
            <person name="Murat C."/>
            <person name="Sun H."/>
            <person name="Tunlid A."/>
            <person name="Henrissat B."/>
            <person name="Grigoriev I.V."/>
            <person name="Hibbett D.S."/>
            <person name="Martin F."/>
            <person name="Nordberg H.P."/>
            <person name="Cantor M.N."/>
            <person name="Hua S.X."/>
        </authorList>
    </citation>
    <scope>NUCLEOTIDE SEQUENCE [LARGE SCALE GENOMIC DNA]</scope>
    <source>
        <strain evidence="8 9">UH-Slu-Lm8-n1</strain>
    </source>
</reference>
<feature type="transmembrane region" description="Helical" evidence="6">
    <location>
        <begin position="100"/>
        <end position="121"/>
    </location>
</feature>
<dbReference type="PROSITE" id="PS50850">
    <property type="entry name" value="MFS"/>
    <property type="match status" value="1"/>
</dbReference>
<dbReference type="SUPFAM" id="SSF103473">
    <property type="entry name" value="MFS general substrate transporter"/>
    <property type="match status" value="1"/>
</dbReference>
<dbReference type="STRING" id="930992.A0A0C9ZUA0"/>
<feature type="transmembrane region" description="Helical" evidence="6">
    <location>
        <begin position="301"/>
        <end position="321"/>
    </location>
</feature>
<keyword evidence="5 6" id="KW-0472">Membrane</keyword>
<evidence type="ECO:0000256" key="5">
    <source>
        <dbReference type="ARBA" id="ARBA00023136"/>
    </source>
</evidence>
<evidence type="ECO:0000256" key="1">
    <source>
        <dbReference type="ARBA" id="ARBA00004141"/>
    </source>
</evidence>
<dbReference type="GO" id="GO:0022857">
    <property type="term" value="F:transmembrane transporter activity"/>
    <property type="evidence" value="ECO:0007669"/>
    <property type="project" value="InterPro"/>
</dbReference>
<proteinExistence type="predicted"/>
<dbReference type="GO" id="GO:0016020">
    <property type="term" value="C:membrane"/>
    <property type="evidence" value="ECO:0007669"/>
    <property type="project" value="UniProtKB-SubCell"/>
</dbReference>
<feature type="transmembrane region" description="Helical" evidence="6">
    <location>
        <begin position="364"/>
        <end position="382"/>
    </location>
</feature>
<dbReference type="Pfam" id="PF07690">
    <property type="entry name" value="MFS_1"/>
    <property type="match status" value="1"/>
</dbReference>
<dbReference type="FunFam" id="1.20.1250.20:FF:000057">
    <property type="entry name" value="MFS general substrate transporter"/>
    <property type="match status" value="1"/>
</dbReference>
<evidence type="ECO:0000313" key="9">
    <source>
        <dbReference type="Proteomes" id="UP000054485"/>
    </source>
</evidence>
<name>A0A0C9ZUA0_9AGAM</name>
<dbReference type="InterPro" id="IPR011701">
    <property type="entry name" value="MFS"/>
</dbReference>
<keyword evidence="4 6" id="KW-1133">Transmembrane helix</keyword>
<keyword evidence="9" id="KW-1185">Reference proteome</keyword>
<comment type="subcellular location">
    <subcellularLocation>
        <location evidence="1">Membrane</location>
        <topology evidence="1">Multi-pass membrane protein</topology>
    </subcellularLocation>
</comment>
<dbReference type="Proteomes" id="UP000054485">
    <property type="component" value="Unassembled WGS sequence"/>
</dbReference>
<evidence type="ECO:0000256" key="6">
    <source>
        <dbReference type="SAM" id="Phobius"/>
    </source>
</evidence>
<sequence length="502" mass="56519">MKLVCGYGVYRPIQNCTSMSIGHSDAASILPSKEHVEYKELDLEIEFGGPEARNKLERKLVRKLDLHMSILVLIYILNYIDRINVSSVRSELTTDLHLEGQQYPTLLSIFHVGYIIMQVPSNMFLNYNGKPSFYLPACMVLWGIISALTGITTSFVGALLTRFFLGFVEAAFYPGAVFFISKWYKRTEIGFRLSILYCGNIISNAFGALIASGVLANMNNDLGKAAWRWLFYIEGALTVSVAIMAVFILPDFPTNTKWLSDDERRLALERMAEDAGVGDQSETEHGSRGHGFYLAITDWKVWWFSLLCASQVVSMSFIVYFPTLTATLGYNPTVTLLLVAPPFVFATIVAFAMTRHSDRTQERFYHMSASNIVAMIGFIISMCTMNTAARYLSLFLVVQTYAGAMLLVAWISASFPRPPSKRAVCFALISALQQLGSISGSYVWPLNWGPTYRYSYAICLAASCTAIIMSWIFRQHLKTLNRKLEEEEQQKGIKEKGFRYLL</sequence>
<gene>
    <name evidence="8" type="ORF">CY34DRAFT_205210</name>
</gene>
<feature type="transmembrane region" description="Helical" evidence="6">
    <location>
        <begin position="388"/>
        <end position="411"/>
    </location>
</feature>
<feature type="transmembrane region" description="Helical" evidence="6">
    <location>
        <begin position="229"/>
        <end position="249"/>
    </location>
</feature>
<protein>
    <recommendedName>
        <fullName evidence="7">Major facilitator superfamily (MFS) profile domain-containing protein</fullName>
    </recommendedName>
</protein>
<feature type="domain" description="Major facilitator superfamily (MFS) profile" evidence="7">
    <location>
        <begin position="67"/>
        <end position="478"/>
    </location>
</feature>
<evidence type="ECO:0000259" key="7">
    <source>
        <dbReference type="PROSITE" id="PS50850"/>
    </source>
</evidence>
<keyword evidence="2" id="KW-0813">Transport</keyword>
<evidence type="ECO:0000313" key="8">
    <source>
        <dbReference type="EMBL" id="KIK41465.1"/>
    </source>
</evidence>
<dbReference type="FunFam" id="1.20.1250.20:FF:000013">
    <property type="entry name" value="MFS general substrate transporter"/>
    <property type="match status" value="1"/>
</dbReference>